<organism evidence="8 9">
    <name type="scientific">Pseudovibrio axinellae</name>
    <dbReference type="NCBI Taxonomy" id="989403"/>
    <lineage>
        <taxon>Bacteria</taxon>
        <taxon>Pseudomonadati</taxon>
        <taxon>Pseudomonadota</taxon>
        <taxon>Alphaproteobacteria</taxon>
        <taxon>Hyphomicrobiales</taxon>
        <taxon>Stappiaceae</taxon>
        <taxon>Pseudovibrio</taxon>
    </lineage>
</organism>
<evidence type="ECO:0000256" key="2">
    <source>
        <dbReference type="ARBA" id="ARBA00007362"/>
    </source>
</evidence>
<dbReference type="Proteomes" id="UP000076577">
    <property type="component" value="Unassembled WGS sequence"/>
</dbReference>
<feature type="transmembrane region" description="Helical" evidence="6">
    <location>
        <begin position="196"/>
        <end position="217"/>
    </location>
</feature>
<accession>A0A165U1N9</accession>
<evidence type="ECO:0000256" key="4">
    <source>
        <dbReference type="ARBA" id="ARBA00022989"/>
    </source>
</evidence>
<comment type="subcellular location">
    <subcellularLocation>
        <location evidence="1">Membrane</location>
        <topology evidence="1">Multi-pass membrane protein</topology>
    </subcellularLocation>
</comment>
<feature type="transmembrane region" description="Helical" evidence="6">
    <location>
        <begin position="98"/>
        <end position="116"/>
    </location>
</feature>
<evidence type="ECO:0000256" key="6">
    <source>
        <dbReference type="SAM" id="Phobius"/>
    </source>
</evidence>
<keyword evidence="9" id="KW-1185">Reference proteome</keyword>
<dbReference type="GO" id="GO:0016020">
    <property type="term" value="C:membrane"/>
    <property type="evidence" value="ECO:0007669"/>
    <property type="project" value="UniProtKB-SubCell"/>
</dbReference>
<feature type="domain" description="EamA" evidence="7">
    <location>
        <begin position="15"/>
        <end position="145"/>
    </location>
</feature>
<keyword evidence="3 6" id="KW-0812">Transmembrane</keyword>
<feature type="transmembrane region" description="Helical" evidence="6">
    <location>
        <begin position="43"/>
        <end position="62"/>
    </location>
</feature>
<feature type="transmembrane region" description="Helical" evidence="6">
    <location>
        <begin position="158"/>
        <end position="175"/>
    </location>
</feature>
<evidence type="ECO:0000259" key="7">
    <source>
        <dbReference type="Pfam" id="PF00892"/>
    </source>
</evidence>
<dbReference type="InterPro" id="IPR037185">
    <property type="entry name" value="EmrE-like"/>
</dbReference>
<evidence type="ECO:0000313" key="8">
    <source>
        <dbReference type="EMBL" id="KZL09445.1"/>
    </source>
</evidence>
<evidence type="ECO:0000256" key="1">
    <source>
        <dbReference type="ARBA" id="ARBA00004141"/>
    </source>
</evidence>
<feature type="transmembrane region" description="Helical" evidence="6">
    <location>
        <begin position="278"/>
        <end position="298"/>
    </location>
</feature>
<gene>
    <name evidence="8" type="ORF">PsAD2_04045</name>
</gene>
<protein>
    <submittedName>
        <fullName evidence="8">Putative DMT superfamily transporter inner membrane protein</fullName>
    </submittedName>
</protein>
<dbReference type="InterPro" id="IPR000620">
    <property type="entry name" value="EamA_dom"/>
</dbReference>
<dbReference type="PANTHER" id="PTHR32322:SF2">
    <property type="entry name" value="EAMA DOMAIN-CONTAINING PROTEIN"/>
    <property type="match status" value="1"/>
</dbReference>
<sequence>MSLSVSQPSKKFNFFLLCSTVIIWGTVWISIRFQFSSTPILVSIFYRALISAIFLALVYQRWRSAPEFSIKDHIYLLLLGIFLFSFNYYLFYNSIINIESGLVSVIFSTIIFMNSFNDRLFFGTKIKLPIIAGGLMSFIGVILLFYKEIFLQHETLARLHGVILAFLATFLVSLGNMISVRFSKKDVPVLTSTTYGLWYGSAFCLAIILAQGSSFAIPLSFSYLSSLLYLSIFCTAIAYLLYLSLVKNTGPEKAAFAAILFPIVALLLSTIFESYTWTPTALIGVGMMIAGSVCGFYGEKLTANWFDRKGR</sequence>
<feature type="transmembrane region" description="Helical" evidence="6">
    <location>
        <begin position="254"/>
        <end position="272"/>
    </location>
</feature>
<dbReference type="PANTHER" id="PTHR32322">
    <property type="entry name" value="INNER MEMBRANE TRANSPORTER"/>
    <property type="match status" value="1"/>
</dbReference>
<dbReference type="AlphaFoldDB" id="A0A165U1N9"/>
<evidence type="ECO:0000256" key="5">
    <source>
        <dbReference type="ARBA" id="ARBA00023136"/>
    </source>
</evidence>
<dbReference type="PATRIC" id="fig|989403.3.peg.4422"/>
<feature type="transmembrane region" description="Helical" evidence="6">
    <location>
        <begin position="223"/>
        <end position="242"/>
    </location>
</feature>
<name>A0A165U1N9_9HYPH</name>
<keyword evidence="4 6" id="KW-1133">Transmembrane helix</keyword>
<dbReference type="InterPro" id="IPR050638">
    <property type="entry name" value="AA-Vitamin_Transporters"/>
</dbReference>
<feature type="domain" description="EamA" evidence="7">
    <location>
        <begin position="161"/>
        <end position="293"/>
    </location>
</feature>
<feature type="transmembrane region" description="Helical" evidence="6">
    <location>
        <begin position="12"/>
        <end position="31"/>
    </location>
</feature>
<evidence type="ECO:0000256" key="3">
    <source>
        <dbReference type="ARBA" id="ARBA00022692"/>
    </source>
</evidence>
<keyword evidence="5 6" id="KW-0472">Membrane</keyword>
<reference evidence="8 9" key="1">
    <citation type="journal article" date="2016" name="Front. Microbiol.">
        <title>Comparative Genomic Analysis Reveals a Diverse Repertoire of Genes Involved in Prokaryote-Eukaryote Interactions within the Pseudovibrio Genus.</title>
        <authorList>
            <person name="Romano S."/>
            <person name="Fernandez-Guerra A."/>
            <person name="Reen F.J."/>
            <person name="Glockner F.O."/>
            <person name="Crowley S.P."/>
            <person name="O'Sullivan O."/>
            <person name="Cotter P.D."/>
            <person name="Adams C."/>
            <person name="Dobson A.D."/>
            <person name="O'Gara F."/>
        </authorList>
    </citation>
    <scope>NUCLEOTIDE SEQUENCE [LARGE SCALE GENOMIC DNA]</scope>
    <source>
        <strain evidence="8 9">Ad2</strain>
    </source>
</reference>
<comment type="caution">
    <text evidence="8">The sequence shown here is derived from an EMBL/GenBank/DDBJ whole genome shotgun (WGS) entry which is preliminary data.</text>
</comment>
<evidence type="ECO:0000313" key="9">
    <source>
        <dbReference type="Proteomes" id="UP000076577"/>
    </source>
</evidence>
<feature type="transmembrane region" description="Helical" evidence="6">
    <location>
        <begin position="74"/>
        <end position="92"/>
    </location>
</feature>
<dbReference type="OrthoDB" id="2352272at2"/>
<dbReference type="EMBL" id="LMCB01000122">
    <property type="protein sequence ID" value="KZL09445.1"/>
    <property type="molecule type" value="Genomic_DNA"/>
</dbReference>
<dbReference type="RefSeq" id="WP_074882011.1">
    <property type="nucleotide sequence ID" value="NZ_FOFM01000003.1"/>
</dbReference>
<proteinExistence type="inferred from homology"/>
<comment type="similarity">
    <text evidence="2">Belongs to the EamA transporter family.</text>
</comment>
<dbReference type="Pfam" id="PF00892">
    <property type="entry name" value="EamA"/>
    <property type="match status" value="2"/>
</dbReference>
<dbReference type="SUPFAM" id="SSF103481">
    <property type="entry name" value="Multidrug resistance efflux transporter EmrE"/>
    <property type="match status" value="2"/>
</dbReference>
<feature type="transmembrane region" description="Helical" evidence="6">
    <location>
        <begin position="128"/>
        <end position="146"/>
    </location>
</feature>
<dbReference type="STRING" id="989403.SAMN05421798_103330"/>